<dbReference type="Proteomes" id="UP000050398">
    <property type="component" value="Unassembled WGS sequence"/>
</dbReference>
<evidence type="ECO:0000313" key="1">
    <source>
        <dbReference type="EMBL" id="KPL58480.1"/>
    </source>
</evidence>
<comment type="caution">
    <text evidence="1">The sequence shown here is derived from an EMBL/GenBank/DDBJ whole genome shotgun (WGS) entry which is preliminary data.</text>
</comment>
<dbReference type="SUPFAM" id="SSF110296">
    <property type="entry name" value="Oligoxyloglucan reducing end-specific cellobiohydrolase"/>
    <property type="match status" value="1"/>
</dbReference>
<accession>A0A0P6WQ52</accession>
<dbReference type="Gene3D" id="2.120.10.10">
    <property type="match status" value="1"/>
</dbReference>
<evidence type="ECO:0000313" key="2">
    <source>
        <dbReference type="Proteomes" id="UP000050398"/>
    </source>
</evidence>
<name>A0A0P6WQ52_9BACI</name>
<proteinExistence type="predicted"/>
<gene>
    <name evidence="1" type="ORF">AM506_16640</name>
</gene>
<dbReference type="PATRIC" id="fig|218284.4.peg.1535"/>
<protein>
    <submittedName>
        <fullName evidence="1">Oxidoreductase</fullName>
    </submittedName>
</protein>
<dbReference type="AlphaFoldDB" id="A0A0P6WQ52"/>
<sequence length="302" mass="34044">MKYIMIGTACLMVIGIIAGTYFFEKEPHVTQPETPEISDPGPPPLQAVNEADPVGYSLQQDQLQITYNHGEKWIQVPVEKENIFQGEYSGSENELIEDSYILTEDLAAFINARDYSVDKSVRLLFSKDRGETWEDAQVTASSPPIRFRKVDFLNESFGYVILSADRTMSQELTTVYLTKDGGESWKETPRPDTTRLIYDGGFVDEDTGFLSFGILNPEEPDLHVTQDGGKSWNRAAMDIPDQYKRIFVMSEVPFKEGDHLAAYVNQGPNGDYKGGTVKGKFISEDQGRTWSFQKEVQSDETD</sequence>
<reference evidence="1 2" key="1">
    <citation type="submission" date="2015-08" db="EMBL/GenBank/DDBJ databases">
        <title>Draft Genome Sequence of Bacillus vietnamensis UCD-SED5.</title>
        <authorList>
            <person name="Lee R.D."/>
            <person name="Jospin G."/>
            <person name="Lang J.M."/>
            <person name="Coil D.A."/>
            <person name="Eisen J.A."/>
        </authorList>
    </citation>
    <scope>NUCLEOTIDE SEQUENCE [LARGE SCALE GENOMIC DNA]</scope>
    <source>
        <strain evidence="1 2">UCD-SED5</strain>
    </source>
</reference>
<dbReference type="RefSeq" id="WP_060673600.1">
    <property type="nucleotide sequence ID" value="NZ_LIXZ01000015.1"/>
</dbReference>
<dbReference type="OrthoDB" id="47917at2"/>
<organism evidence="1 2">
    <name type="scientific">Rossellomorea vietnamensis</name>
    <dbReference type="NCBI Taxonomy" id="218284"/>
    <lineage>
        <taxon>Bacteria</taxon>
        <taxon>Bacillati</taxon>
        <taxon>Bacillota</taxon>
        <taxon>Bacilli</taxon>
        <taxon>Bacillales</taxon>
        <taxon>Bacillaceae</taxon>
        <taxon>Rossellomorea</taxon>
    </lineage>
</organism>
<dbReference type="CDD" id="cd15482">
    <property type="entry name" value="Sialidase_non-viral"/>
    <property type="match status" value="1"/>
</dbReference>
<dbReference type="EMBL" id="LIXZ01000015">
    <property type="protein sequence ID" value="KPL58480.1"/>
    <property type="molecule type" value="Genomic_DNA"/>
</dbReference>